<dbReference type="VEuPathDB" id="VectorBase:GBRI042298"/>
<dbReference type="InterPro" id="IPR027417">
    <property type="entry name" value="P-loop_NTPase"/>
</dbReference>
<evidence type="ECO:0000256" key="13">
    <source>
        <dbReference type="ARBA" id="ARBA00034532"/>
    </source>
</evidence>
<dbReference type="PROSITE" id="PS00674">
    <property type="entry name" value="AAA"/>
    <property type="match status" value="1"/>
</dbReference>
<dbReference type="SMART" id="SM00382">
    <property type="entry name" value="AAA"/>
    <property type="match status" value="2"/>
</dbReference>
<dbReference type="EnsemblMetazoa" id="GBRI042298-RA">
    <property type="protein sequence ID" value="GBRI042298-PA"/>
    <property type="gene ID" value="GBRI042298"/>
</dbReference>
<dbReference type="GO" id="GO:0005524">
    <property type="term" value="F:ATP binding"/>
    <property type="evidence" value="ECO:0007669"/>
    <property type="project" value="UniProtKB-KW"/>
</dbReference>
<evidence type="ECO:0000256" key="10">
    <source>
        <dbReference type="ARBA" id="ARBA00023136"/>
    </source>
</evidence>
<proteinExistence type="inferred from homology"/>
<dbReference type="SUPFAM" id="SSF54585">
    <property type="entry name" value="Cdc48 domain 2-like"/>
    <property type="match status" value="1"/>
</dbReference>
<dbReference type="InterPro" id="IPR029067">
    <property type="entry name" value="CDC48_domain_2-like_sf"/>
</dbReference>
<dbReference type="CDD" id="cd19526">
    <property type="entry name" value="RecA-like_PEX1_r2"/>
    <property type="match status" value="1"/>
</dbReference>
<dbReference type="SUPFAM" id="SSF50692">
    <property type="entry name" value="ADC-like"/>
    <property type="match status" value="1"/>
</dbReference>
<dbReference type="Gene3D" id="3.40.50.300">
    <property type="entry name" value="P-loop containing nucleotide triphosphate hydrolases"/>
    <property type="match status" value="2"/>
</dbReference>
<dbReference type="GO" id="GO:0016558">
    <property type="term" value="P:protein import into peroxisome matrix"/>
    <property type="evidence" value="ECO:0007669"/>
    <property type="project" value="TreeGrafter"/>
</dbReference>
<organism evidence="17 18">
    <name type="scientific">Glossina brevipalpis</name>
    <dbReference type="NCBI Taxonomy" id="37001"/>
    <lineage>
        <taxon>Eukaryota</taxon>
        <taxon>Metazoa</taxon>
        <taxon>Ecdysozoa</taxon>
        <taxon>Arthropoda</taxon>
        <taxon>Hexapoda</taxon>
        <taxon>Insecta</taxon>
        <taxon>Pterygota</taxon>
        <taxon>Neoptera</taxon>
        <taxon>Endopterygota</taxon>
        <taxon>Diptera</taxon>
        <taxon>Brachycera</taxon>
        <taxon>Muscomorpha</taxon>
        <taxon>Hippoboscoidea</taxon>
        <taxon>Glossinidae</taxon>
        <taxon>Glossina</taxon>
    </lineage>
</organism>
<evidence type="ECO:0000259" key="16">
    <source>
        <dbReference type="SMART" id="SM00382"/>
    </source>
</evidence>
<keyword evidence="11" id="KW-0576">Peroxisome</keyword>
<feature type="domain" description="AAA+ ATPase" evidence="16">
    <location>
        <begin position="753"/>
        <end position="889"/>
    </location>
</feature>
<reference evidence="17" key="2">
    <citation type="submission" date="2020-05" db="UniProtKB">
        <authorList>
            <consortium name="EnsemblMetazoa"/>
        </authorList>
    </citation>
    <scope>IDENTIFICATION</scope>
    <source>
        <strain evidence="17">IAEA</strain>
    </source>
</reference>
<keyword evidence="7" id="KW-0378">Hydrolase</keyword>
<dbReference type="FunFam" id="1.10.8.60:FF:000105">
    <property type="entry name" value="PeRoXisome assembly factor"/>
    <property type="match status" value="1"/>
</dbReference>
<dbReference type="Gene3D" id="2.40.40.20">
    <property type="match status" value="1"/>
</dbReference>
<dbReference type="Pfam" id="PF00004">
    <property type="entry name" value="AAA"/>
    <property type="match status" value="2"/>
</dbReference>
<name>A0A1A9X2U4_9MUSC</name>
<dbReference type="AlphaFoldDB" id="A0A1A9X2U4"/>
<keyword evidence="9" id="KW-0653">Protein transport</keyword>
<dbReference type="Gene3D" id="1.10.8.60">
    <property type="match status" value="2"/>
</dbReference>
<comment type="similarity">
    <text evidence="2">Belongs to the AAA ATPase family.</text>
</comment>
<evidence type="ECO:0000256" key="11">
    <source>
        <dbReference type="ARBA" id="ARBA00023140"/>
    </source>
</evidence>
<comment type="subcellular location">
    <subcellularLocation>
        <location evidence="1">Cytoplasm</location>
        <location evidence="1">Cytosol</location>
    </subcellularLocation>
    <subcellularLocation>
        <location evidence="14">Peroxisome membrane</location>
    </subcellularLocation>
</comment>
<comment type="subunit">
    <text evidence="15">Interacts with PEX6; forming the PEX1-PEX6 AAA ATPase complex, which is composed of a heterohexamer formed by a trimer of PEX1-PEX6 dimers.</text>
</comment>
<dbReference type="InterPro" id="IPR003959">
    <property type="entry name" value="ATPase_AAA_core"/>
</dbReference>
<dbReference type="InterPro" id="IPR003960">
    <property type="entry name" value="ATPase_AAA_CS"/>
</dbReference>
<sequence>MFKRTFKVVFRPARNNFVFLSENYFNVVSTYDTGCLSLQYNNHTHCMSWAPHAGTVKDTEIGINARVAKEIGLNENDLVKCALVADVLILRNVFVTPVTAKDWEIFELSSEQVSKTILEQTRIINNNQILIVWINKSIQAAITVDRLKPSVTYGRIDHTTELVVAQNSFTANENDSNNFEDIGSNKLLRSKTSAHVNNFHESDASQLLPRSMTVKNVNQLSRTLSVAKANWQDKMERLKRDLQRERPKFMEFRVISGVWHGKLQISDVLISETNRPDCMESDAMYCMQTLERKEYYVRVKVTSSDEMPQTIHPTIEVNVSLMRLLNLKELEKVVLKPKPMVVNFVEKIELFASKKTHYKIVENAFKRFVIEKTKISPMLLNQNEVVKLEEDLVVSVGILPEHFQYCTIDMQFLKENKIYAADIVRKVDDIIDVQANVESPLSVKDLIKLPKLDAILSSLIYELKTSLCLDSKNSILRQANILLSGATGTGKTVVVERILDQLIRKPLYCYFDIFYCTRSKGRKAESIQKDLRTLFTTSLQNAPSILVLENLDVLAHTTGEQITHDGEYYNRIADTVHQLIVQYTSNHPIAVIATVNDVQTLNSRLYSPRGRHLFQTIVKLPNLELLDREGILKELCSHIDCHKIDFKKFAELTEGYNYSDLVQFVERAIFYAYRLNKIHPVLKNEQLMGSLENTNAYCLQGIASYHFAKNSLEGNEIPIERTPGLESVVSVLEEVLRWPSRYPDIFNSSPLRNQAGVLLYGPPGTGKTYLVLRISSCWNLRIISVKGPELLAKYIGQSEENVRNLFKRARSAKPCVLFFDEFDSLAPKRGHDSTGVTDRVVNQLLTELDGVEDLQGVTVIAATSRPELLDPALLRSGRIDRLVECSLPNDTARLAMFKILSKTLTLDETVDFEYFASKALNYTGADIQSILTSANMIAIKEALGECSKIKVCLYTVSMLHMSMKQRFASAA</sequence>
<dbReference type="PANTHER" id="PTHR23077:SF12">
    <property type="entry name" value="PEROXISOMAL ATPASE PEX1"/>
    <property type="match status" value="1"/>
</dbReference>
<keyword evidence="6" id="KW-0547">Nucleotide-binding</keyword>
<protein>
    <recommendedName>
        <fullName evidence="13">Peroxisomal ATPase PEX1</fullName>
    </recommendedName>
    <alternativeName>
        <fullName evidence="12">Peroxin-1</fullName>
    </alternativeName>
</protein>
<dbReference type="FunFam" id="3.40.50.300:FF:000149">
    <property type="entry name" value="Nuclear valosin-containing protein-like"/>
    <property type="match status" value="1"/>
</dbReference>
<evidence type="ECO:0000256" key="6">
    <source>
        <dbReference type="ARBA" id="ARBA00022741"/>
    </source>
</evidence>
<feature type="domain" description="AAA+ ATPase" evidence="16">
    <location>
        <begin position="477"/>
        <end position="620"/>
    </location>
</feature>
<dbReference type="InterPro" id="IPR015342">
    <property type="entry name" value="PEX1-N_C-lobe"/>
</dbReference>
<keyword evidence="5" id="KW-0677">Repeat</keyword>
<dbReference type="Proteomes" id="UP000091820">
    <property type="component" value="Unassembled WGS sequence"/>
</dbReference>
<evidence type="ECO:0000256" key="9">
    <source>
        <dbReference type="ARBA" id="ARBA00022927"/>
    </source>
</evidence>
<dbReference type="InterPro" id="IPR050168">
    <property type="entry name" value="AAA_ATPase_domain"/>
</dbReference>
<dbReference type="InterPro" id="IPR003593">
    <property type="entry name" value="AAA+_ATPase"/>
</dbReference>
<evidence type="ECO:0000313" key="17">
    <source>
        <dbReference type="EnsemblMetazoa" id="GBRI042298-PA"/>
    </source>
</evidence>
<keyword evidence="4" id="KW-0963">Cytoplasm</keyword>
<keyword evidence="8" id="KW-0067">ATP-binding</keyword>
<evidence type="ECO:0000256" key="1">
    <source>
        <dbReference type="ARBA" id="ARBA00004514"/>
    </source>
</evidence>
<evidence type="ECO:0000256" key="14">
    <source>
        <dbReference type="ARBA" id="ARBA00046271"/>
    </source>
</evidence>
<evidence type="ECO:0000256" key="8">
    <source>
        <dbReference type="ARBA" id="ARBA00022840"/>
    </source>
</evidence>
<dbReference type="InterPro" id="IPR009010">
    <property type="entry name" value="Asp_de-COase-like_dom_sf"/>
</dbReference>
<accession>A0A1A9X2U4</accession>
<dbReference type="Pfam" id="PF09262">
    <property type="entry name" value="PEX-1N"/>
    <property type="match status" value="1"/>
</dbReference>
<keyword evidence="10" id="KW-0472">Membrane</keyword>
<dbReference type="Gene3D" id="3.10.330.10">
    <property type="match status" value="1"/>
</dbReference>
<dbReference type="PANTHER" id="PTHR23077">
    <property type="entry name" value="AAA-FAMILY ATPASE"/>
    <property type="match status" value="1"/>
</dbReference>
<dbReference type="GO" id="GO:0016887">
    <property type="term" value="F:ATP hydrolysis activity"/>
    <property type="evidence" value="ECO:0007669"/>
    <property type="project" value="InterPro"/>
</dbReference>
<reference evidence="18" key="1">
    <citation type="submission" date="2014-03" db="EMBL/GenBank/DDBJ databases">
        <authorList>
            <person name="Aksoy S."/>
            <person name="Warren W."/>
            <person name="Wilson R.K."/>
        </authorList>
    </citation>
    <scope>NUCLEOTIDE SEQUENCE [LARGE SCALE GENOMIC DNA]</scope>
    <source>
        <strain evidence="18">IAEA</strain>
    </source>
</reference>
<evidence type="ECO:0000256" key="7">
    <source>
        <dbReference type="ARBA" id="ARBA00022801"/>
    </source>
</evidence>
<evidence type="ECO:0000256" key="4">
    <source>
        <dbReference type="ARBA" id="ARBA00022490"/>
    </source>
</evidence>
<keyword evidence="18" id="KW-1185">Reference proteome</keyword>
<evidence type="ECO:0000256" key="15">
    <source>
        <dbReference type="ARBA" id="ARBA00064205"/>
    </source>
</evidence>
<dbReference type="GO" id="GO:0005778">
    <property type="term" value="C:peroxisomal membrane"/>
    <property type="evidence" value="ECO:0007669"/>
    <property type="project" value="UniProtKB-SubCell"/>
</dbReference>
<evidence type="ECO:0000313" key="18">
    <source>
        <dbReference type="Proteomes" id="UP000091820"/>
    </source>
</evidence>
<dbReference type="GO" id="GO:0005829">
    <property type="term" value="C:cytosol"/>
    <property type="evidence" value="ECO:0007669"/>
    <property type="project" value="UniProtKB-SubCell"/>
</dbReference>
<dbReference type="SUPFAM" id="SSF52540">
    <property type="entry name" value="P-loop containing nucleoside triphosphate hydrolases"/>
    <property type="match status" value="2"/>
</dbReference>
<evidence type="ECO:0000256" key="12">
    <source>
        <dbReference type="ARBA" id="ARBA00032509"/>
    </source>
</evidence>
<evidence type="ECO:0000256" key="3">
    <source>
        <dbReference type="ARBA" id="ARBA00022448"/>
    </source>
</evidence>
<evidence type="ECO:0000256" key="5">
    <source>
        <dbReference type="ARBA" id="ARBA00022737"/>
    </source>
</evidence>
<dbReference type="STRING" id="37001.A0A1A9X2U4"/>
<evidence type="ECO:0000256" key="2">
    <source>
        <dbReference type="ARBA" id="ARBA00006914"/>
    </source>
</evidence>
<keyword evidence="3" id="KW-0813">Transport</keyword>